<dbReference type="SUPFAM" id="SSF55331">
    <property type="entry name" value="Tautomerase/MIF"/>
    <property type="match status" value="1"/>
</dbReference>
<reference evidence="1 2" key="1">
    <citation type="submission" date="2024-08" db="EMBL/GenBank/DDBJ databases">
        <title>Tateyamaria sp. nov., isolated from marine algae.</title>
        <authorList>
            <person name="Choi B.J."/>
            <person name="Kim J.M."/>
            <person name="Lee J.K."/>
            <person name="Choi D.G."/>
            <person name="Bayburt H."/>
            <person name="Baek J.H."/>
            <person name="Han D.M."/>
            <person name="Jeon C.O."/>
        </authorList>
    </citation>
    <scope>NUCLEOTIDE SEQUENCE [LARGE SCALE GENOMIC DNA]</scope>
    <source>
        <strain evidence="1 2">KMU-156</strain>
    </source>
</reference>
<proteinExistence type="predicted"/>
<dbReference type="Gene3D" id="3.30.429.10">
    <property type="entry name" value="Macrophage Migration Inhibitory Factor"/>
    <property type="match status" value="1"/>
</dbReference>
<gene>
    <name evidence="1" type="ORF">ACERZ8_15395</name>
</gene>
<dbReference type="RefSeq" id="WP_407593028.1">
    <property type="nucleotide sequence ID" value="NZ_JBHDIY010000002.1"/>
</dbReference>
<keyword evidence="2" id="KW-1185">Reference proteome</keyword>
<dbReference type="Proteomes" id="UP001627408">
    <property type="component" value="Unassembled WGS sequence"/>
</dbReference>
<name>A0ABW8V1D2_9RHOB</name>
<organism evidence="1 2">
    <name type="scientific">Tateyamaria armeniaca</name>
    <dbReference type="NCBI Taxonomy" id="2518930"/>
    <lineage>
        <taxon>Bacteria</taxon>
        <taxon>Pseudomonadati</taxon>
        <taxon>Pseudomonadota</taxon>
        <taxon>Alphaproteobacteria</taxon>
        <taxon>Rhodobacterales</taxon>
        <taxon>Roseobacteraceae</taxon>
        <taxon>Tateyamaria</taxon>
    </lineage>
</organism>
<dbReference type="EMBL" id="JBHDIY010000002">
    <property type="protein sequence ID" value="MFL4471198.1"/>
    <property type="molecule type" value="Genomic_DNA"/>
</dbReference>
<protein>
    <recommendedName>
        <fullName evidence="3">5-carboxymethyl-2-hydroxymuconate isomerase</fullName>
    </recommendedName>
</protein>
<dbReference type="InterPro" id="IPR014347">
    <property type="entry name" value="Tautomerase/MIF_sf"/>
</dbReference>
<comment type="caution">
    <text evidence="1">The sequence shown here is derived from an EMBL/GenBank/DDBJ whole genome shotgun (WGS) entry which is preliminary data.</text>
</comment>
<evidence type="ECO:0000313" key="1">
    <source>
        <dbReference type="EMBL" id="MFL4471198.1"/>
    </source>
</evidence>
<accession>A0ABW8V1D2</accession>
<evidence type="ECO:0000313" key="2">
    <source>
        <dbReference type="Proteomes" id="UP001627408"/>
    </source>
</evidence>
<sequence length="107" mass="11935">MPHCELHYSGDLDIDVPAILSEVEAIILSHDAESGDTKGRAYPAPHFLHTHFKATLSLLAKPHRDAQFVAALQRDVVAAISARLPRPCWMSIDITFSTPNYHTEFLE</sequence>
<evidence type="ECO:0008006" key="3">
    <source>
        <dbReference type="Google" id="ProtNLM"/>
    </source>
</evidence>